<dbReference type="PANTHER" id="PTHR48075">
    <property type="entry name" value="3-HYDROXYACYL-COA DEHYDROGENASE FAMILY PROTEIN"/>
    <property type="match status" value="1"/>
</dbReference>
<dbReference type="InterPro" id="IPR006176">
    <property type="entry name" value="3-OHacyl-CoA_DH_NAD-bd"/>
</dbReference>
<dbReference type="Gene3D" id="3.40.50.720">
    <property type="entry name" value="NAD(P)-binding Rossmann-like Domain"/>
    <property type="match status" value="1"/>
</dbReference>
<evidence type="ECO:0000313" key="5">
    <source>
        <dbReference type="Proteomes" id="UP000033497"/>
    </source>
</evidence>
<dbReference type="EMBL" id="JSVU01000001">
    <property type="protein sequence ID" value="KJJ39933.1"/>
    <property type="molecule type" value="Genomic_DNA"/>
</dbReference>
<dbReference type="PROSITE" id="PS51257">
    <property type="entry name" value="PROKAR_LIPOPROTEIN"/>
    <property type="match status" value="1"/>
</dbReference>
<dbReference type="InterPro" id="IPR036291">
    <property type="entry name" value="NAD(P)-bd_dom_sf"/>
</dbReference>
<evidence type="ECO:0000313" key="4">
    <source>
        <dbReference type="EMBL" id="KJJ39933.1"/>
    </source>
</evidence>
<protein>
    <submittedName>
        <fullName evidence="4">3-hydroxybutyryl-CoA dehydrogenase</fullName>
    </submittedName>
</protein>
<dbReference type="Pfam" id="PF00725">
    <property type="entry name" value="3HCDH"/>
    <property type="match status" value="2"/>
</dbReference>
<feature type="domain" description="3-hydroxyacyl-CoA dehydrogenase NAD binding" evidence="3">
    <location>
        <begin position="4"/>
        <end position="182"/>
    </location>
</feature>
<dbReference type="PANTHER" id="PTHR48075:SF5">
    <property type="entry name" value="3-HYDROXYBUTYRYL-COA DEHYDROGENASE"/>
    <property type="match status" value="1"/>
</dbReference>
<dbReference type="RefSeq" id="WP_045079146.1">
    <property type="nucleotide sequence ID" value="NZ_JSVU01000001.1"/>
</dbReference>
<feature type="domain" description="3-hydroxyacyl-CoA dehydrogenase C-terminal" evidence="2">
    <location>
        <begin position="308"/>
        <end position="387"/>
    </location>
</feature>
<dbReference type="InterPro" id="IPR006108">
    <property type="entry name" value="3HC_DH_C"/>
</dbReference>
<proteinExistence type="predicted"/>
<dbReference type="Pfam" id="PF02737">
    <property type="entry name" value="3HCDH_N"/>
    <property type="match status" value="1"/>
</dbReference>
<dbReference type="InterPro" id="IPR008927">
    <property type="entry name" value="6-PGluconate_DH-like_C_sf"/>
</dbReference>
<dbReference type="SUPFAM" id="SSF51735">
    <property type="entry name" value="NAD(P)-binding Rossmann-fold domains"/>
    <property type="match status" value="1"/>
</dbReference>
<dbReference type="Gene3D" id="1.10.1040.50">
    <property type="match status" value="1"/>
</dbReference>
<accession>A0ABR5DMF2</accession>
<dbReference type="SUPFAM" id="SSF48179">
    <property type="entry name" value="6-phosphogluconate dehydrogenase C-terminal domain-like"/>
    <property type="match status" value="2"/>
</dbReference>
<reference evidence="4 5" key="1">
    <citation type="submission" date="2014-10" db="EMBL/GenBank/DDBJ databases">
        <title>Genome sequencing of Vitellibacter vladivostokensis KMM 3516.</title>
        <authorList>
            <person name="Thevarajoo S."/>
            <person name="Selvaratnam C."/>
            <person name="Goh K.M."/>
            <person name="Chong C.S."/>
        </authorList>
    </citation>
    <scope>NUCLEOTIDE SEQUENCE [LARGE SCALE GENOMIC DNA]</scope>
    <source>
        <strain evidence="4 5">KMM 3516</strain>
    </source>
</reference>
<evidence type="ECO:0000256" key="1">
    <source>
        <dbReference type="ARBA" id="ARBA00023002"/>
    </source>
</evidence>
<dbReference type="Proteomes" id="UP000033497">
    <property type="component" value="Unassembled WGS sequence"/>
</dbReference>
<organism evidence="4 5">
    <name type="scientific">Aequorivita vladivostokensis</name>
    <dbReference type="NCBI Taxonomy" id="171194"/>
    <lineage>
        <taxon>Bacteria</taxon>
        <taxon>Pseudomonadati</taxon>
        <taxon>Bacteroidota</taxon>
        <taxon>Flavobacteriia</taxon>
        <taxon>Flavobacteriales</taxon>
        <taxon>Flavobacteriaceae</taxon>
        <taxon>Aequorivita</taxon>
    </lineage>
</organism>
<dbReference type="InterPro" id="IPR006180">
    <property type="entry name" value="3-OHacyl-CoA_DH_CS"/>
</dbReference>
<dbReference type="PROSITE" id="PS00067">
    <property type="entry name" value="3HCDH"/>
    <property type="match status" value="1"/>
</dbReference>
<gene>
    <name evidence="4" type="ORF">MB09_01885</name>
</gene>
<keyword evidence="5" id="KW-1185">Reference proteome</keyword>
<comment type="caution">
    <text evidence="4">The sequence shown here is derived from an EMBL/GenBank/DDBJ whole genome shotgun (WGS) entry which is preliminary data.</text>
</comment>
<name>A0ABR5DMF2_9FLAO</name>
<evidence type="ECO:0000259" key="2">
    <source>
        <dbReference type="Pfam" id="PF00725"/>
    </source>
</evidence>
<feature type="domain" description="3-hydroxyacyl-CoA dehydrogenase C-terminal" evidence="2">
    <location>
        <begin position="185"/>
        <end position="282"/>
    </location>
</feature>
<sequence length="393" mass="43915">MIKKVGIIGGGTMGSGIAQVAATAGCSVKLYDTKTEALEKAKADLEKIMDHLVEKGKINSEEKQRIQNNIKYVNSLKELKDSDLTIEAIVENLDIKKNVFSTLEKFVSDDCIIASNTSSLSIASIASSLQKPERCIGIHFFNPAPLMKLVEVIPAVQTSEETLKISVKTITDWGKIVAVAKDTPGFIVNRVARPFYGEALRIYEEGIASFAEIDTAMKEIGGFRMGPFELMDFIGNDVNYTVTETVFEAFYYDPRYKPSFTQKRFAEAGYLGRKSGKGYYNYSDDGKMSVRAQSRTHSEGTVSSTEIFERILIMLINEAADALFWNIASAEDINNAMTKGVNYPKGLLAWADEKGMDWCVKKMDELYDEYHEDRYRCSPLLRRMNKGGLRFGV</sequence>
<evidence type="ECO:0000259" key="3">
    <source>
        <dbReference type="Pfam" id="PF02737"/>
    </source>
</evidence>
<keyword evidence="1" id="KW-0560">Oxidoreductase</keyword>